<reference evidence="4" key="1">
    <citation type="submission" date="2021-02" db="EMBL/GenBank/DDBJ databases">
        <authorList>
            <person name="Nowell W R."/>
        </authorList>
    </citation>
    <scope>NUCLEOTIDE SEQUENCE</scope>
</reference>
<evidence type="ECO:0008006" key="6">
    <source>
        <dbReference type="Google" id="ProtNLM"/>
    </source>
</evidence>
<dbReference type="PANTHER" id="PTHR24559:SF444">
    <property type="entry name" value="REVERSE TRANSCRIPTASE DOMAIN-CONTAINING PROTEIN"/>
    <property type="match status" value="1"/>
</dbReference>
<evidence type="ECO:0000313" key="4">
    <source>
        <dbReference type="EMBL" id="CAF3961376.1"/>
    </source>
</evidence>
<name>A0A819L9U5_9BILA</name>
<dbReference type="EMBL" id="CAJOAX010005825">
    <property type="protein sequence ID" value="CAF3961376.1"/>
    <property type="molecule type" value="Genomic_DNA"/>
</dbReference>
<sequence>MVQMTSNFNIEIALSRDKPINQFLERFSDIFSDDLIELPTKHNIDHKIKVFDNVTPLSQQPFPMSQPKLAELKHELKILLEKGFIRPSNSLYATLVLFAKKKDGTLSMCVDYCALNKITVKNKHPIPRLHEMLD</sequence>
<dbReference type="Gene3D" id="3.10.10.10">
    <property type="entry name" value="HIV Type 1 Reverse Transcriptase, subunit A, domain 1"/>
    <property type="match status" value="1"/>
</dbReference>
<dbReference type="Proteomes" id="UP000663882">
    <property type="component" value="Unassembled WGS sequence"/>
</dbReference>
<organism evidence="4 5">
    <name type="scientific">Rotaria sordida</name>
    <dbReference type="NCBI Taxonomy" id="392033"/>
    <lineage>
        <taxon>Eukaryota</taxon>
        <taxon>Metazoa</taxon>
        <taxon>Spiralia</taxon>
        <taxon>Gnathifera</taxon>
        <taxon>Rotifera</taxon>
        <taxon>Eurotatoria</taxon>
        <taxon>Bdelloidea</taxon>
        <taxon>Philodinida</taxon>
        <taxon>Philodinidae</taxon>
        <taxon>Rotaria</taxon>
    </lineage>
</organism>
<dbReference type="InterPro" id="IPR043502">
    <property type="entry name" value="DNA/RNA_pol_sf"/>
</dbReference>
<evidence type="ECO:0000313" key="3">
    <source>
        <dbReference type="EMBL" id="CAF3853445.1"/>
    </source>
</evidence>
<evidence type="ECO:0000313" key="1">
    <source>
        <dbReference type="EMBL" id="CAF1213750.1"/>
    </source>
</evidence>
<dbReference type="Proteomes" id="UP000663823">
    <property type="component" value="Unassembled WGS sequence"/>
</dbReference>
<dbReference type="Proteomes" id="UP000663889">
    <property type="component" value="Unassembled WGS sequence"/>
</dbReference>
<dbReference type="EMBL" id="CAJNOU010001502">
    <property type="protein sequence ID" value="CAF1213750.1"/>
    <property type="molecule type" value="Genomic_DNA"/>
</dbReference>
<comment type="caution">
    <text evidence="4">The sequence shown here is derived from an EMBL/GenBank/DDBJ whole genome shotgun (WGS) entry which is preliminary data.</text>
</comment>
<evidence type="ECO:0000313" key="5">
    <source>
        <dbReference type="Proteomes" id="UP000663823"/>
    </source>
</evidence>
<dbReference type="InterPro" id="IPR053134">
    <property type="entry name" value="RNA-dir_DNA_polymerase"/>
</dbReference>
<dbReference type="SUPFAM" id="SSF56672">
    <property type="entry name" value="DNA/RNA polymerases"/>
    <property type="match status" value="1"/>
</dbReference>
<protein>
    <recommendedName>
        <fullName evidence="6">Reverse transcriptase</fullName>
    </recommendedName>
</protein>
<dbReference type="PANTHER" id="PTHR24559">
    <property type="entry name" value="TRANSPOSON TY3-I GAG-POL POLYPROTEIN"/>
    <property type="match status" value="1"/>
</dbReference>
<evidence type="ECO:0000313" key="2">
    <source>
        <dbReference type="EMBL" id="CAF1476094.1"/>
    </source>
</evidence>
<dbReference type="EMBL" id="CAJOBE010002964">
    <property type="protein sequence ID" value="CAF3853445.1"/>
    <property type="molecule type" value="Genomic_DNA"/>
</dbReference>
<proteinExistence type="predicted"/>
<dbReference type="OrthoDB" id="115435at2759"/>
<gene>
    <name evidence="3" type="ORF">FNK824_LOCUS18059</name>
    <name evidence="4" type="ORF">OTI717_LOCUS26921</name>
    <name evidence="2" type="ORF">RFH988_LOCUS37768</name>
    <name evidence="1" type="ORF">SEV965_LOCUS21810</name>
</gene>
<dbReference type="AlphaFoldDB" id="A0A819L9U5"/>
<dbReference type="EMBL" id="CAJNOO010007925">
    <property type="protein sequence ID" value="CAF1476094.1"/>
    <property type="molecule type" value="Genomic_DNA"/>
</dbReference>
<dbReference type="Proteomes" id="UP000663874">
    <property type="component" value="Unassembled WGS sequence"/>
</dbReference>
<accession>A0A819L9U5</accession>